<feature type="transmembrane region" description="Helical" evidence="6">
    <location>
        <begin position="131"/>
        <end position="153"/>
    </location>
</feature>
<evidence type="ECO:0000256" key="1">
    <source>
        <dbReference type="ARBA" id="ARBA00004141"/>
    </source>
</evidence>
<feature type="transmembrane region" description="Helical" evidence="6">
    <location>
        <begin position="210"/>
        <end position="228"/>
    </location>
</feature>
<dbReference type="Pfam" id="PF20684">
    <property type="entry name" value="Fung_rhodopsin"/>
    <property type="match status" value="1"/>
</dbReference>
<name>A0A9N9KW85_9HELO</name>
<organism evidence="8 9">
    <name type="scientific">Hymenoscyphus fraxineus</name>
    <dbReference type="NCBI Taxonomy" id="746836"/>
    <lineage>
        <taxon>Eukaryota</taxon>
        <taxon>Fungi</taxon>
        <taxon>Dikarya</taxon>
        <taxon>Ascomycota</taxon>
        <taxon>Pezizomycotina</taxon>
        <taxon>Leotiomycetes</taxon>
        <taxon>Helotiales</taxon>
        <taxon>Helotiaceae</taxon>
        <taxon>Hymenoscyphus</taxon>
    </lineage>
</organism>
<keyword evidence="9" id="KW-1185">Reference proteome</keyword>
<evidence type="ECO:0000256" key="4">
    <source>
        <dbReference type="ARBA" id="ARBA00023136"/>
    </source>
</evidence>
<dbReference type="InterPro" id="IPR049326">
    <property type="entry name" value="Rhodopsin_dom_fungi"/>
</dbReference>
<evidence type="ECO:0000256" key="6">
    <source>
        <dbReference type="SAM" id="Phobius"/>
    </source>
</evidence>
<evidence type="ECO:0000256" key="2">
    <source>
        <dbReference type="ARBA" id="ARBA00022692"/>
    </source>
</evidence>
<evidence type="ECO:0000256" key="5">
    <source>
        <dbReference type="ARBA" id="ARBA00038359"/>
    </source>
</evidence>
<feature type="transmembrane region" description="Helical" evidence="6">
    <location>
        <begin position="102"/>
        <end position="119"/>
    </location>
</feature>
<dbReference type="AlphaFoldDB" id="A0A9N9KW85"/>
<evidence type="ECO:0000259" key="7">
    <source>
        <dbReference type="Pfam" id="PF20684"/>
    </source>
</evidence>
<dbReference type="PANTHER" id="PTHR33048">
    <property type="entry name" value="PTH11-LIKE INTEGRAL MEMBRANE PROTEIN (AFU_ORTHOLOGUE AFUA_5G11245)"/>
    <property type="match status" value="1"/>
</dbReference>
<evidence type="ECO:0000313" key="9">
    <source>
        <dbReference type="Proteomes" id="UP000696280"/>
    </source>
</evidence>
<feature type="transmembrane region" description="Helical" evidence="6">
    <location>
        <begin position="248"/>
        <end position="270"/>
    </location>
</feature>
<comment type="caution">
    <text evidence="8">The sequence shown here is derived from an EMBL/GenBank/DDBJ whole genome shotgun (WGS) entry which is preliminary data.</text>
</comment>
<evidence type="ECO:0000256" key="3">
    <source>
        <dbReference type="ARBA" id="ARBA00022989"/>
    </source>
</evidence>
<comment type="subcellular location">
    <subcellularLocation>
        <location evidence="1">Membrane</location>
        <topology evidence="1">Multi-pass membrane protein</topology>
    </subcellularLocation>
</comment>
<feature type="transmembrane region" description="Helical" evidence="6">
    <location>
        <begin position="18"/>
        <end position="40"/>
    </location>
</feature>
<keyword evidence="3 6" id="KW-1133">Transmembrane helix</keyword>
<accession>A0A9N9KW85</accession>
<evidence type="ECO:0000313" key="8">
    <source>
        <dbReference type="EMBL" id="CAG8953773.1"/>
    </source>
</evidence>
<dbReference type="EMBL" id="CAJVRL010000052">
    <property type="protein sequence ID" value="CAG8953773.1"/>
    <property type="molecule type" value="Genomic_DNA"/>
</dbReference>
<comment type="similarity">
    <text evidence="5">Belongs to the SAT4 family.</text>
</comment>
<gene>
    <name evidence="8" type="ORF">HYFRA_00006664</name>
</gene>
<feature type="transmembrane region" description="Helical" evidence="6">
    <location>
        <begin position="52"/>
        <end position="71"/>
    </location>
</feature>
<sequence>MYVINASPEVDAQSNYPLILGVTIPLLILMLTVVVLRIYVRVSILRSPGPDDWCIAVAACCSIVYEALTLTQSRYGLGLPLALRPAVNLDKYSAANYAGRPFYVMGILLFKIALCLSYLRILLVAQRSYRVWVWGVLVTCVMAHLSYIFVLLFNCTPVHKSWLPRTPGRCLDSAPVNYSFSTIVMVFDVTIFLLPIPFMLRLQMPNRKKYGVIAVFVLGLFTTIVSGLRMTQTRVVAFGNGNSTLLVVWGNVEMNTGIILTSLPVLTPLFKFFNARGSSKGYHPQISRSQSHNLTVFTKATANETIRNSKYGGPHTVNESQETILNTADVPKQPDESIPKQGVILKTVQVEVTRTEGGLEGAAKGDRTTFFDD</sequence>
<keyword evidence="4 6" id="KW-0472">Membrane</keyword>
<protein>
    <recommendedName>
        <fullName evidence="7">Rhodopsin domain-containing protein</fullName>
    </recommendedName>
</protein>
<keyword evidence="2 6" id="KW-0812">Transmembrane</keyword>
<dbReference type="OrthoDB" id="10017208at2759"/>
<feature type="domain" description="Rhodopsin" evidence="7">
    <location>
        <begin position="36"/>
        <end position="271"/>
    </location>
</feature>
<dbReference type="GO" id="GO:0016020">
    <property type="term" value="C:membrane"/>
    <property type="evidence" value="ECO:0007669"/>
    <property type="project" value="UniProtKB-SubCell"/>
</dbReference>
<feature type="transmembrane region" description="Helical" evidence="6">
    <location>
        <begin position="178"/>
        <end position="198"/>
    </location>
</feature>
<reference evidence="8" key="1">
    <citation type="submission" date="2021-07" db="EMBL/GenBank/DDBJ databases">
        <authorList>
            <person name="Durling M."/>
        </authorList>
    </citation>
    <scope>NUCLEOTIDE SEQUENCE</scope>
</reference>
<proteinExistence type="inferred from homology"/>
<dbReference type="InterPro" id="IPR052337">
    <property type="entry name" value="SAT4-like"/>
</dbReference>
<dbReference type="Proteomes" id="UP000696280">
    <property type="component" value="Unassembled WGS sequence"/>
</dbReference>
<dbReference type="PANTHER" id="PTHR33048:SF64">
    <property type="entry name" value="INTEGRAL MEMBRANE PROTEIN"/>
    <property type="match status" value="1"/>
</dbReference>